<keyword evidence="2" id="KW-1185">Reference proteome</keyword>
<gene>
    <name evidence="1" type="ORF">NPIL_639281</name>
</gene>
<dbReference type="EMBL" id="BMAW01119561">
    <property type="protein sequence ID" value="GFT85192.1"/>
    <property type="molecule type" value="Genomic_DNA"/>
</dbReference>
<sequence>SSQMDETISSSLDEIIPPIGFLLDGYVYGQKKFVRPSLTLYNLAPKRSLSGFVKLVFTANASFLCPAVSSIPEYLKDSPECKDWLQIKSNRGLALDRSPLHSTEAKITMSMHQALIGQTVYTIHPP</sequence>
<evidence type="ECO:0000313" key="1">
    <source>
        <dbReference type="EMBL" id="GFT85192.1"/>
    </source>
</evidence>
<feature type="non-terminal residue" evidence="1">
    <location>
        <position position="1"/>
    </location>
</feature>
<reference evidence="1" key="1">
    <citation type="submission" date="2020-08" db="EMBL/GenBank/DDBJ databases">
        <title>Multicomponent nature underlies the extraordinary mechanical properties of spider dragline silk.</title>
        <authorList>
            <person name="Kono N."/>
            <person name="Nakamura H."/>
            <person name="Mori M."/>
            <person name="Yoshida Y."/>
            <person name="Ohtoshi R."/>
            <person name="Malay A.D."/>
            <person name="Moran D.A.P."/>
            <person name="Tomita M."/>
            <person name="Numata K."/>
            <person name="Arakawa K."/>
        </authorList>
    </citation>
    <scope>NUCLEOTIDE SEQUENCE</scope>
</reference>
<accession>A0A8X6U8G5</accession>
<dbReference type="Proteomes" id="UP000887013">
    <property type="component" value="Unassembled WGS sequence"/>
</dbReference>
<dbReference type="AlphaFoldDB" id="A0A8X6U8G5"/>
<protein>
    <submittedName>
        <fullName evidence="1">Uncharacterized protein</fullName>
    </submittedName>
</protein>
<organism evidence="1 2">
    <name type="scientific">Nephila pilipes</name>
    <name type="common">Giant wood spider</name>
    <name type="synonym">Nephila maculata</name>
    <dbReference type="NCBI Taxonomy" id="299642"/>
    <lineage>
        <taxon>Eukaryota</taxon>
        <taxon>Metazoa</taxon>
        <taxon>Ecdysozoa</taxon>
        <taxon>Arthropoda</taxon>
        <taxon>Chelicerata</taxon>
        <taxon>Arachnida</taxon>
        <taxon>Araneae</taxon>
        <taxon>Araneomorphae</taxon>
        <taxon>Entelegynae</taxon>
        <taxon>Araneoidea</taxon>
        <taxon>Nephilidae</taxon>
        <taxon>Nephila</taxon>
    </lineage>
</organism>
<proteinExistence type="predicted"/>
<evidence type="ECO:0000313" key="2">
    <source>
        <dbReference type="Proteomes" id="UP000887013"/>
    </source>
</evidence>
<name>A0A8X6U8G5_NEPPI</name>
<comment type="caution">
    <text evidence="1">The sequence shown here is derived from an EMBL/GenBank/DDBJ whole genome shotgun (WGS) entry which is preliminary data.</text>
</comment>